<comment type="pathway">
    <text evidence="1 8">Cofactor biosynthesis; adenosylcobalamin biosynthesis; adenosylcobalamin from cob(II)yrinate a,c-diamide: step 2/7.</text>
</comment>
<gene>
    <name evidence="10" type="ORF">ALO70_04973</name>
    <name evidence="11" type="ORF">ALQ86_03549</name>
</gene>
<organism evidence="10 12">
    <name type="scientific">Pseudomonas amygdali pv. eriobotryae</name>
    <dbReference type="NCBI Taxonomy" id="129137"/>
    <lineage>
        <taxon>Bacteria</taxon>
        <taxon>Pseudomonadati</taxon>
        <taxon>Pseudomonadota</taxon>
        <taxon>Gammaproteobacteria</taxon>
        <taxon>Pseudomonadales</taxon>
        <taxon>Pseudomonadaceae</taxon>
        <taxon>Pseudomonas</taxon>
        <taxon>Pseudomonas amygdali</taxon>
    </lineage>
</organism>
<evidence type="ECO:0000256" key="6">
    <source>
        <dbReference type="ARBA" id="ARBA00048555"/>
    </source>
</evidence>
<evidence type="ECO:0000256" key="1">
    <source>
        <dbReference type="ARBA" id="ARBA00005121"/>
    </source>
</evidence>
<keyword evidence="8" id="KW-0547">Nucleotide-binding</keyword>
<dbReference type="GO" id="GO:0008817">
    <property type="term" value="F:corrinoid adenosyltransferase activity"/>
    <property type="evidence" value="ECO:0007669"/>
    <property type="project" value="UniProtKB-UniRule"/>
</dbReference>
<evidence type="ECO:0000256" key="8">
    <source>
        <dbReference type="PIRNR" id="PIRNR015617"/>
    </source>
</evidence>
<dbReference type="CDD" id="cd00561">
    <property type="entry name" value="CobA_ACA"/>
    <property type="match status" value="1"/>
</dbReference>
<comment type="similarity">
    <text evidence="2 8">Belongs to the Cob(I)alamin adenosyltransferase family.</text>
</comment>
<evidence type="ECO:0000256" key="5">
    <source>
        <dbReference type="ARBA" id="ARBA00024929"/>
    </source>
</evidence>
<evidence type="ECO:0000313" key="11">
    <source>
        <dbReference type="EMBL" id="RML98838.1"/>
    </source>
</evidence>
<proteinExistence type="inferred from homology"/>
<protein>
    <recommendedName>
        <fullName evidence="3 8">Corrinoid adenosyltransferase</fullName>
        <ecNumber evidence="3 8">2.5.1.17</ecNumber>
    </recommendedName>
    <alternativeName>
        <fullName evidence="8">Cob(II)alamin adenosyltransferase</fullName>
    </alternativeName>
    <alternativeName>
        <fullName evidence="8">Cob(II)yrinic acid a,c-diamide adenosyltransferase</fullName>
    </alternativeName>
</protein>
<evidence type="ECO:0000313" key="13">
    <source>
        <dbReference type="Proteomes" id="UP000272627"/>
    </source>
</evidence>
<reference evidence="11 13" key="2">
    <citation type="submission" date="2018-08" db="EMBL/GenBank/DDBJ databases">
        <title>Recombination of ecologically and evolutionarily significant loci maintains genetic cohesion in the Pseudomonas syringae species complex.</title>
        <authorList>
            <person name="Dillon M."/>
            <person name="Thakur S."/>
            <person name="Almeida R.N.D."/>
            <person name="Weir B.S."/>
            <person name="Guttman D.S."/>
        </authorList>
    </citation>
    <scope>NUCLEOTIDE SEQUENCE [LARGE SCALE GENOMIC DNA]</scope>
    <source>
        <strain evidence="11 13">ICMP 8636</strain>
    </source>
</reference>
<evidence type="ECO:0000313" key="12">
    <source>
        <dbReference type="Proteomes" id="UP000050490"/>
    </source>
</evidence>
<comment type="catalytic activity">
    <reaction evidence="7 8">
        <text>2 cob(II)alamin + reduced [electron-transfer flavoprotein] + 2 ATP = 2 adenosylcob(III)alamin + 2 triphosphate + oxidized [electron-transfer flavoprotein] + 3 H(+)</text>
        <dbReference type="Rhea" id="RHEA:28671"/>
        <dbReference type="Rhea" id="RHEA-COMP:10685"/>
        <dbReference type="Rhea" id="RHEA-COMP:10686"/>
        <dbReference type="ChEBI" id="CHEBI:15378"/>
        <dbReference type="ChEBI" id="CHEBI:16304"/>
        <dbReference type="ChEBI" id="CHEBI:18036"/>
        <dbReference type="ChEBI" id="CHEBI:18408"/>
        <dbReference type="ChEBI" id="CHEBI:30616"/>
        <dbReference type="ChEBI" id="CHEBI:57692"/>
        <dbReference type="ChEBI" id="CHEBI:58307"/>
        <dbReference type="EC" id="2.5.1.17"/>
    </reaction>
</comment>
<evidence type="ECO:0000256" key="3">
    <source>
        <dbReference type="ARBA" id="ARBA00012454"/>
    </source>
</evidence>
<dbReference type="InterPro" id="IPR027417">
    <property type="entry name" value="P-loop_NTPase"/>
</dbReference>
<dbReference type="EMBL" id="LJQI01000266">
    <property type="protein sequence ID" value="KPX26631.1"/>
    <property type="molecule type" value="Genomic_DNA"/>
</dbReference>
<dbReference type="InterPro" id="IPR003724">
    <property type="entry name" value="CblAdoTrfase_CobA"/>
</dbReference>
<comment type="function">
    <text evidence="5 8">Required for both de novo synthesis of the corrin ring for the assimilation of exogenous corrinoids. Participates in the adenosylation of a variety of incomplete and complete corrinoids.</text>
</comment>
<dbReference type="GO" id="GO:0009236">
    <property type="term" value="P:cobalamin biosynthetic process"/>
    <property type="evidence" value="ECO:0007669"/>
    <property type="project" value="UniProtKB-UniRule"/>
</dbReference>
<dbReference type="GO" id="GO:0006779">
    <property type="term" value="P:porphyrin-containing compound biosynthetic process"/>
    <property type="evidence" value="ECO:0007669"/>
    <property type="project" value="UniProtKB-UniRule"/>
</dbReference>
<evidence type="ECO:0000256" key="4">
    <source>
        <dbReference type="ARBA" id="ARBA00023244"/>
    </source>
</evidence>
<dbReference type="PANTHER" id="PTHR46638">
    <property type="entry name" value="CORRINOID ADENOSYLTRANSFERASE"/>
    <property type="match status" value="1"/>
</dbReference>
<dbReference type="GO" id="GO:0005737">
    <property type="term" value="C:cytoplasm"/>
    <property type="evidence" value="ECO:0007669"/>
    <property type="project" value="UniProtKB-SubCell"/>
</dbReference>
<keyword evidence="8" id="KW-0963">Cytoplasm</keyword>
<dbReference type="AlphaFoldDB" id="A0A0N8RGQ3"/>
<dbReference type="EC" id="2.5.1.17" evidence="3 8"/>
<comment type="caution">
    <text evidence="10">The sequence shown here is derived from an EMBL/GenBank/DDBJ whole genome shotgun (WGS) entry which is preliminary data.</text>
</comment>
<dbReference type="InterPro" id="IPR025826">
    <property type="entry name" value="Co_AT_N_dom"/>
</dbReference>
<comment type="catalytic activity">
    <reaction evidence="6 8">
        <text>2 cob(II)yrinate a,c diamide + reduced [electron-transfer flavoprotein] + 2 ATP = 2 adenosylcob(III)yrinate a,c-diamide + 2 triphosphate + oxidized [electron-transfer flavoprotein] + 3 H(+)</text>
        <dbReference type="Rhea" id="RHEA:11528"/>
        <dbReference type="Rhea" id="RHEA-COMP:10685"/>
        <dbReference type="Rhea" id="RHEA-COMP:10686"/>
        <dbReference type="ChEBI" id="CHEBI:15378"/>
        <dbReference type="ChEBI" id="CHEBI:18036"/>
        <dbReference type="ChEBI" id="CHEBI:30616"/>
        <dbReference type="ChEBI" id="CHEBI:57692"/>
        <dbReference type="ChEBI" id="CHEBI:58307"/>
        <dbReference type="ChEBI" id="CHEBI:58503"/>
        <dbReference type="ChEBI" id="CHEBI:58537"/>
        <dbReference type="EC" id="2.5.1.17"/>
    </reaction>
</comment>
<feature type="domain" description="Cob(I)alamin adenosyltransferase N-terminal" evidence="9">
    <location>
        <begin position="25"/>
        <end position="50"/>
    </location>
</feature>
<dbReference type="UniPathway" id="UPA00148">
    <property type="reaction ID" value="UER00233"/>
</dbReference>
<dbReference type="NCBIfam" id="NF004637">
    <property type="entry name" value="PRK05986.1"/>
    <property type="match status" value="1"/>
</dbReference>
<evidence type="ECO:0000256" key="7">
    <source>
        <dbReference type="ARBA" id="ARBA00048692"/>
    </source>
</evidence>
<name>A0A0N8RGQ3_PSEA0</name>
<reference evidence="10 12" key="1">
    <citation type="submission" date="2015-09" db="EMBL/GenBank/DDBJ databases">
        <title>Genome announcement of multiple Pseudomonas syringae strains.</title>
        <authorList>
            <person name="Thakur S."/>
            <person name="Wang P.W."/>
            <person name="Gong Y."/>
            <person name="Weir B.S."/>
            <person name="Guttman D.S."/>
        </authorList>
    </citation>
    <scope>NUCLEOTIDE SEQUENCE [LARGE SCALE GENOMIC DNA]</scope>
    <source>
        <strain evidence="10 12">ICMP4455</strain>
    </source>
</reference>
<dbReference type="GO" id="GO:0005524">
    <property type="term" value="F:ATP binding"/>
    <property type="evidence" value="ECO:0007669"/>
    <property type="project" value="UniProtKB-UniRule"/>
</dbReference>
<sequence length="227" mass="25163">MQAVAVLSSAVLPSVVDCHERRTRMNESPERDERHLARMLRKKAVMDERIASSPNECGLLLVLTGNGKGKSSSAFGMLARAMGHDMQCGVVQFIKGRNSTGEEMFFRRFPEQVRYHVMGEGFTWETQDRQRDIAAAEAAWAVSREMLRDPAIGLVVLDELNIALKHGYLDLEQVLSDLQARPPMQHVLVTGRGAKPELVDLADTVSDIGVVKHAFQAGIRAQKGIEL</sequence>
<evidence type="ECO:0000259" key="9">
    <source>
        <dbReference type="Pfam" id="PF12557"/>
    </source>
</evidence>
<dbReference type="Proteomes" id="UP000050490">
    <property type="component" value="Unassembled WGS sequence"/>
</dbReference>
<dbReference type="NCBIfam" id="TIGR00708">
    <property type="entry name" value="cobA"/>
    <property type="match status" value="1"/>
</dbReference>
<dbReference type="Pfam" id="PF12557">
    <property type="entry name" value="Co_AT_N"/>
    <property type="match status" value="1"/>
</dbReference>
<accession>A0A0N8RGQ3</accession>
<comment type="subcellular location">
    <subcellularLocation>
        <location evidence="8">Cytoplasm</location>
    </subcellularLocation>
</comment>
<dbReference type="Gene3D" id="3.40.50.300">
    <property type="entry name" value="P-loop containing nucleotide triphosphate hydrolases"/>
    <property type="match status" value="1"/>
</dbReference>
<dbReference type="PANTHER" id="PTHR46638:SF1">
    <property type="entry name" value="CORRINOID ADENOSYLTRANSFERASE"/>
    <property type="match status" value="1"/>
</dbReference>
<keyword evidence="8" id="KW-0169">Cobalamin biosynthesis</keyword>
<keyword evidence="4 8" id="KW-0627">Porphyrin biosynthesis</keyword>
<dbReference type="SUPFAM" id="SSF52540">
    <property type="entry name" value="P-loop containing nucleoside triphosphate hydrolases"/>
    <property type="match status" value="1"/>
</dbReference>
<dbReference type="EMBL" id="RBOA01000305">
    <property type="protein sequence ID" value="RML98838.1"/>
    <property type="molecule type" value="Genomic_DNA"/>
</dbReference>
<dbReference type="Pfam" id="PF02572">
    <property type="entry name" value="CobA_CobO_BtuR"/>
    <property type="match status" value="1"/>
</dbReference>
<dbReference type="PIRSF" id="PIRSF015617">
    <property type="entry name" value="Adensltrnsf_CobA"/>
    <property type="match status" value="1"/>
</dbReference>
<evidence type="ECO:0000256" key="2">
    <source>
        <dbReference type="ARBA" id="ARBA00007487"/>
    </source>
</evidence>
<evidence type="ECO:0000313" key="10">
    <source>
        <dbReference type="EMBL" id="KPX26631.1"/>
    </source>
</evidence>
<dbReference type="Proteomes" id="UP000272627">
    <property type="component" value="Unassembled WGS sequence"/>
</dbReference>
<keyword evidence="8" id="KW-0067">ATP-binding</keyword>
<keyword evidence="8 10" id="KW-0808">Transferase</keyword>
<dbReference type="PATRIC" id="fig|129137.4.peg.2316"/>